<protein>
    <submittedName>
        <fullName evidence="1">Uncharacterized protein</fullName>
    </submittedName>
</protein>
<reference evidence="1" key="1">
    <citation type="journal article" date="2021" name="Proc. Natl. Acad. Sci. U.S.A.">
        <title>A Catalog of Tens of Thousands of Viruses from Human Metagenomes Reveals Hidden Associations with Chronic Diseases.</title>
        <authorList>
            <person name="Tisza M.J."/>
            <person name="Buck C.B."/>
        </authorList>
    </citation>
    <scope>NUCLEOTIDE SEQUENCE</scope>
    <source>
        <strain evidence="1">Cts9u10</strain>
    </source>
</reference>
<proteinExistence type="predicted"/>
<organism evidence="1">
    <name type="scientific">Myoviridae sp. cts9u10</name>
    <dbReference type="NCBI Taxonomy" id="2825187"/>
    <lineage>
        <taxon>Viruses</taxon>
        <taxon>Duplodnaviria</taxon>
        <taxon>Heunggongvirae</taxon>
        <taxon>Uroviricota</taxon>
        <taxon>Caudoviricetes</taxon>
    </lineage>
</organism>
<dbReference type="EMBL" id="BK015286">
    <property type="protein sequence ID" value="DAD99498.1"/>
    <property type="molecule type" value="Genomic_DNA"/>
</dbReference>
<accession>A0A8S5NZ64</accession>
<evidence type="ECO:0000313" key="1">
    <source>
        <dbReference type="EMBL" id="DAD99498.1"/>
    </source>
</evidence>
<sequence>MLQFLAIFVRKELITETVGVKAFYLKNLKDYYDFS</sequence>
<name>A0A8S5NZ64_9CAUD</name>